<dbReference type="InterPro" id="IPR033688">
    <property type="entry name" value="NAT10"/>
</dbReference>
<dbReference type="GO" id="GO:1904812">
    <property type="term" value="P:rRNA acetylation involved in maturation of SSU-rRNA"/>
    <property type="evidence" value="ECO:0007669"/>
    <property type="project" value="InterPro"/>
</dbReference>
<dbReference type="Pfam" id="PF08351">
    <property type="entry name" value="TmcA_N"/>
    <property type="match status" value="1"/>
</dbReference>
<keyword evidence="8 9" id="KW-0012">Acyltransferase</keyword>
<feature type="binding site" evidence="9">
    <location>
        <begin position="288"/>
        <end position="297"/>
    </location>
    <ligand>
        <name>ATP</name>
        <dbReference type="ChEBI" id="CHEBI:30616"/>
    </ligand>
</feature>
<organism evidence="14 15">
    <name type="scientific">Babesia divergens</name>
    <dbReference type="NCBI Taxonomy" id="32595"/>
    <lineage>
        <taxon>Eukaryota</taxon>
        <taxon>Sar</taxon>
        <taxon>Alveolata</taxon>
        <taxon>Apicomplexa</taxon>
        <taxon>Aconoidasida</taxon>
        <taxon>Piroplasmida</taxon>
        <taxon>Babesiidae</taxon>
        <taxon>Babesia</taxon>
    </lineage>
</organism>
<dbReference type="Pfam" id="PF13725">
    <property type="entry name" value="tRNA_bind_2"/>
    <property type="match status" value="1"/>
</dbReference>
<dbReference type="GO" id="GO:0030686">
    <property type="term" value="C:90S preribosome"/>
    <property type="evidence" value="ECO:0007669"/>
    <property type="project" value="TreeGrafter"/>
</dbReference>
<gene>
    <name evidence="14" type="ORF">X943_003098</name>
</gene>
<dbReference type="HAMAP" id="MF_03211">
    <property type="entry name" value="RNA_acetyltr_Nat10"/>
    <property type="match status" value="1"/>
</dbReference>
<dbReference type="Gene3D" id="3.40.50.11040">
    <property type="match status" value="1"/>
</dbReference>
<evidence type="ECO:0000256" key="9">
    <source>
        <dbReference type="HAMAP-Rule" id="MF_03211"/>
    </source>
</evidence>
<feature type="domain" description="TmcA/NAT10 N-terminal" evidence="11">
    <location>
        <begin position="1"/>
        <end position="199"/>
    </location>
</feature>
<dbReference type="PANTHER" id="PTHR10925:SF5">
    <property type="entry name" value="RNA CYTIDINE ACETYLTRANSFERASE"/>
    <property type="match status" value="1"/>
</dbReference>
<dbReference type="InterPro" id="IPR000182">
    <property type="entry name" value="GNAT_dom"/>
</dbReference>
<reference evidence="14" key="2">
    <citation type="submission" date="2021-05" db="EMBL/GenBank/DDBJ databases">
        <authorList>
            <person name="Pain A."/>
        </authorList>
    </citation>
    <scope>NUCLEOTIDE SEQUENCE</scope>
    <source>
        <strain evidence="14">1802A</strain>
    </source>
</reference>
<dbReference type="InterPro" id="IPR027992">
    <property type="entry name" value="tRNA_bind_dom"/>
</dbReference>
<dbReference type="PANTHER" id="PTHR10925">
    <property type="entry name" value="N-ACETYLTRANSFERASE 10"/>
    <property type="match status" value="1"/>
</dbReference>
<feature type="domain" description="TcmA/NAT10 helicase" evidence="10">
    <location>
        <begin position="283"/>
        <end position="467"/>
    </location>
</feature>
<evidence type="ECO:0000259" key="12">
    <source>
        <dbReference type="Pfam" id="PF13718"/>
    </source>
</evidence>
<evidence type="ECO:0000256" key="7">
    <source>
        <dbReference type="ARBA" id="ARBA00023242"/>
    </source>
</evidence>
<feature type="domain" description="N-acetyltransferase" evidence="12">
    <location>
        <begin position="664"/>
        <end position="715"/>
    </location>
</feature>
<evidence type="ECO:0000256" key="5">
    <source>
        <dbReference type="ARBA" id="ARBA00022741"/>
    </source>
</evidence>
<comment type="catalytic activity">
    <reaction evidence="9">
        <text>a cytidine in 18S rRNA + acetyl-CoA + ATP + H2O = an N(4)-acetylcytidine in 18S rRNA + ADP + phosphate + CoA + H(+)</text>
        <dbReference type="Rhea" id="RHEA:51424"/>
        <dbReference type="Rhea" id="RHEA-COMP:13575"/>
        <dbReference type="Rhea" id="RHEA-COMP:13576"/>
        <dbReference type="ChEBI" id="CHEBI:15377"/>
        <dbReference type="ChEBI" id="CHEBI:15378"/>
        <dbReference type="ChEBI" id="CHEBI:30616"/>
        <dbReference type="ChEBI" id="CHEBI:43474"/>
        <dbReference type="ChEBI" id="CHEBI:57287"/>
        <dbReference type="ChEBI" id="CHEBI:57288"/>
        <dbReference type="ChEBI" id="CHEBI:74900"/>
        <dbReference type="ChEBI" id="CHEBI:82748"/>
        <dbReference type="ChEBI" id="CHEBI:456216"/>
    </reaction>
</comment>
<evidence type="ECO:0000313" key="15">
    <source>
        <dbReference type="Proteomes" id="UP001195914"/>
    </source>
</evidence>
<dbReference type="InterPro" id="IPR032672">
    <property type="entry name" value="TmcA/NAT10/Kre33"/>
</dbReference>
<protein>
    <recommendedName>
        <fullName evidence="9">RNA cytidine acetyltransferase</fullName>
        <ecNumber evidence="9">2.3.1.-</ecNumber>
    </recommendedName>
    <alternativeName>
        <fullName evidence="9">18S rRNA cytosine acetyltransferase</fullName>
    </alternativeName>
</protein>
<evidence type="ECO:0000259" key="11">
    <source>
        <dbReference type="Pfam" id="PF08351"/>
    </source>
</evidence>
<comment type="similarity">
    <text evidence="9">Belongs to the RNA cytidine acetyltransferase family. NAT10 subfamily.</text>
</comment>
<reference evidence="14" key="1">
    <citation type="journal article" date="2014" name="Nucleic Acids Res.">
        <title>The evolutionary dynamics of variant antigen genes in Babesia reveal a history of genomic innovation underlying host-parasite interaction.</title>
        <authorList>
            <person name="Jackson A.P."/>
            <person name="Otto T.D."/>
            <person name="Darby A."/>
            <person name="Ramaprasad A."/>
            <person name="Xia D."/>
            <person name="Echaide I.E."/>
            <person name="Farber M."/>
            <person name="Gahlot S."/>
            <person name="Gamble J."/>
            <person name="Gupta D."/>
            <person name="Gupta Y."/>
            <person name="Jackson L."/>
            <person name="Malandrin L."/>
            <person name="Malas T.B."/>
            <person name="Moussa E."/>
            <person name="Nair M."/>
            <person name="Reid A.J."/>
            <person name="Sanders M."/>
            <person name="Sharma J."/>
            <person name="Tracey A."/>
            <person name="Quail M.A."/>
            <person name="Weir W."/>
            <person name="Wastling J.M."/>
            <person name="Hall N."/>
            <person name="Willadsen P."/>
            <person name="Lingelbach K."/>
            <person name="Shiels B."/>
            <person name="Tait A."/>
            <person name="Berriman M."/>
            <person name="Allred D.R."/>
            <person name="Pain A."/>
        </authorList>
    </citation>
    <scope>NUCLEOTIDE SEQUENCE</scope>
    <source>
        <strain evidence="14">1802A</strain>
    </source>
</reference>
<dbReference type="GO" id="GO:0051391">
    <property type="term" value="P:tRNA acetylation"/>
    <property type="evidence" value="ECO:0007669"/>
    <property type="project" value="UniProtKB-UniRule"/>
</dbReference>
<keyword evidence="2 9" id="KW-0698">rRNA processing</keyword>
<comment type="function">
    <text evidence="9">RNA cytidine acetyltransferase with specificity toward both 18S rRNA and tRNAs. Catalyzes the formation of N(4)-acetylcytidine (ac4C) in 18S rRNA. Required for early nucleolar cleavages of precursor rRNA at sites A0, A1 and A2 during 18S rRNA synthesis. Catalyzes the formation of ac4C in serine and leucine tRNAs. Requires a tRNA-binding adapter protein for full tRNA acetyltransferase activity but not for 18S rRNA acetylation.</text>
</comment>
<keyword evidence="3 9" id="KW-0808">Transferase</keyword>
<dbReference type="GO" id="GO:0000049">
    <property type="term" value="F:tRNA binding"/>
    <property type="evidence" value="ECO:0007669"/>
    <property type="project" value="TreeGrafter"/>
</dbReference>
<name>A0AAD9LFB2_BABDI</name>
<feature type="domain" description="Possible tRNA binding" evidence="13">
    <location>
        <begin position="734"/>
        <end position="885"/>
    </location>
</feature>
<feature type="domain" description="N-acetyltransferase" evidence="12">
    <location>
        <begin position="510"/>
        <end position="642"/>
    </location>
</feature>
<keyword evidence="15" id="KW-1185">Reference proteome</keyword>
<keyword evidence="7 9" id="KW-0539">Nucleus</keyword>
<dbReference type="GO" id="GO:0005730">
    <property type="term" value="C:nucleolus"/>
    <property type="evidence" value="ECO:0007669"/>
    <property type="project" value="UniProtKB-SubCell"/>
</dbReference>
<dbReference type="Gene3D" id="3.40.630.30">
    <property type="match status" value="1"/>
</dbReference>
<keyword evidence="5 9" id="KW-0547">Nucleotide-binding</keyword>
<evidence type="ECO:0000259" key="13">
    <source>
        <dbReference type="Pfam" id="PF13725"/>
    </source>
</evidence>
<dbReference type="Gene3D" id="3.40.50.300">
    <property type="entry name" value="P-loop containing nucleotide triphosphate hydrolases"/>
    <property type="match status" value="1"/>
</dbReference>
<evidence type="ECO:0000256" key="1">
    <source>
        <dbReference type="ARBA" id="ARBA00004604"/>
    </source>
</evidence>
<dbReference type="GO" id="GO:0005524">
    <property type="term" value="F:ATP binding"/>
    <property type="evidence" value="ECO:0007669"/>
    <property type="project" value="UniProtKB-UniRule"/>
</dbReference>
<dbReference type="EMBL" id="JAHBMH010000073">
    <property type="protein sequence ID" value="KAK1933309.1"/>
    <property type="molecule type" value="Genomic_DNA"/>
</dbReference>
<dbReference type="Pfam" id="PF13718">
    <property type="entry name" value="GNAT_acetyltr_2"/>
    <property type="match status" value="2"/>
</dbReference>
<comment type="caution">
    <text evidence="14">The sequence shown here is derived from an EMBL/GenBank/DDBJ whole genome shotgun (WGS) entry which is preliminary data.</text>
</comment>
<evidence type="ECO:0000256" key="3">
    <source>
        <dbReference type="ARBA" id="ARBA00022679"/>
    </source>
</evidence>
<feature type="binding site" evidence="9">
    <location>
        <position position="450"/>
    </location>
    <ligand>
        <name>ATP</name>
        <dbReference type="ChEBI" id="CHEBI:30616"/>
    </ligand>
</feature>
<dbReference type="AlphaFoldDB" id="A0AAD9LFB2"/>
<evidence type="ECO:0000259" key="10">
    <source>
        <dbReference type="Pfam" id="PF05127"/>
    </source>
</evidence>
<keyword evidence="6 9" id="KW-0067">ATP-binding</keyword>
<feature type="binding site" evidence="9">
    <location>
        <begin position="624"/>
        <end position="630"/>
    </location>
    <ligand>
        <name>acetyl-CoA</name>
        <dbReference type="ChEBI" id="CHEBI:57288"/>
    </ligand>
</feature>
<dbReference type="InterPro" id="IPR013562">
    <property type="entry name" value="TmcA/NAT10_N"/>
</dbReference>
<dbReference type="Proteomes" id="UP001195914">
    <property type="component" value="Unassembled WGS sequence"/>
</dbReference>
<proteinExistence type="inferred from homology"/>
<comment type="caution">
    <text evidence="9">Lacks conserved residue(s) required for the propagation of feature annotation.</text>
</comment>
<comment type="catalytic activity">
    <reaction evidence="9">
        <text>a cytidine in tRNA + acetyl-CoA + ATP + H2O = an N(4)-acetylcytidine in tRNA + ADP + phosphate + CoA + H(+)</text>
        <dbReference type="Rhea" id="RHEA:53876"/>
        <dbReference type="Rhea" id="RHEA-COMP:13670"/>
        <dbReference type="Rhea" id="RHEA-COMP:13671"/>
        <dbReference type="ChEBI" id="CHEBI:15377"/>
        <dbReference type="ChEBI" id="CHEBI:15378"/>
        <dbReference type="ChEBI" id="CHEBI:30616"/>
        <dbReference type="ChEBI" id="CHEBI:43474"/>
        <dbReference type="ChEBI" id="CHEBI:57287"/>
        <dbReference type="ChEBI" id="CHEBI:57288"/>
        <dbReference type="ChEBI" id="CHEBI:74900"/>
        <dbReference type="ChEBI" id="CHEBI:82748"/>
        <dbReference type="ChEBI" id="CHEBI:456216"/>
    </reaction>
</comment>
<dbReference type="GO" id="GO:1990883">
    <property type="term" value="F:18S rRNA cytidine N-acetyltransferase activity"/>
    <property type="evidence" value="ECO:0007669"/>
    <property type="project" value="TreeGrafter"/>
</dbReference>
<dbReference type="Pfam" id="PF05127">
    <property type="entry name" value="NAT10_TcmA_helicase"/>
    <property type="match status" value="1"/>
</dbReference>
<dbReference type="EC" id="2.3.1.-" evidence="9"/>
<sequence>MKKKVTSDIRALVEHAVSTGERSLFVIVGDKGRLQVPNLHYLHQRISGSKAKVLWCYKKNLEMSSHQRKRHKTQKKLAYRGLYDEATEDPYEVFLRTTEIRYCYYKESQKVLGQTFGFLVLQDFEALTPNVLCRTVETVEGGGVVILLLNTMSSLNNLYEISMDIHSKLVSHIHGTIEPRFVKRFIYSLASAHNTIVVDDELNVLPIAKMTLSDLPKAKSSSKKLSKLQVSLSESDAEVLEVKLLTKLSTMCIKHGQLKALITLFNVVSKGAEIVQKLNITTIISARGRGKSATIGLFLSAALNMGFRNILIVAPAMENVQTLYTFLEKGLQLLGTPEDSNVVVSRKDGYIECISLSVKGNTCVKYIESSSIDVKSGAGNYLYDILIIEEAASIPLPIVESLCRKGIVIISSTVGGYEGTGRSLSLKLIDRFRNTNPDALTEITLKEPIRYSKHDSIEAWLNGLLCLGLPVDNPTDRALLPPPSKCQLYLVNRDVLFSYHPKAESFLNSVVSVMSSAHYRNSPDDLLLLSDAPAHKLLVLMSTDSEGKEPGSVSDLENQVFCVLHVVIEGRISKLIAKEAVSQGTTKKSGDLIPWTLTQNFCTDDFCQLLGVRVIRLAVPQAFQSMGYGSECMSQFISNIDSVVNQSVAKDTLLVPIDPEAGCKKDAEKVDYVGTCFGLSPPLLKFWISHSFKPVYCRQVPNEATGEFSIILLHPTKPVDPSSGSNATDGKRLWIDEFCEDFSRRLLGLASSCWRSLPATLLLMLVTAATEHITPQDHKCLLDAFTPFDLGRLERYSAQIAEFTLITDLLPLICRLVFEKKVDLSLSYLQSAILLGIGIQGKSPGVMGEELNMPLNQTMALLHKTVHKFSKKMSHLEREQISNSL</sequence>
<evidence type="ECO:0000256" key="2">
    <source>
        <dbReference type="ARBA" id="ARBA00022552"/>
    </source>
</evidence>
<accession>A0AAD9LFB2</accession>
<comment type="subcellular location">
    <subcellularLocation>
        <location evidence="1 9">Nucleus</location>
        <location evidence="1 9">Nucleolus</location>
    </subcellularLocation>
</comment>
<dbReference type="InterPro" id="IPR007807">
    <property type="entry name" value="TcmA/NAT10_helicase"/>
</dbReference>
<keyword evidence="4 9" id="KW-0819">tRNA processing</keyword>
<evidence type="ECO:0000313" key="14">
    <source>
        <dbReference type="EMBL" id="KAK1933309.1"/>
    </source>
</evidence>
<evidence type="ECO:0000256" key="6">
    <source>
        <dbReference type="ARBA" id="ARBA00022840"/>
    </source>
</evidence>
<evidence type="ECO:0000256" key="8">
    <source>
        <dbReference type="ARBA" id="ARBA00023315"/>
    </source>
</evidence>
<evidence type="ECO:0000256" key="4">
    <source>
        <dbReference type="ARBA" id="ARBA00022694"/>
    </source>
</evidence>
<dbReference type="InterPro" id="IPR027417">
    <property type="entry name" value="P-loop_NTPase"/>
</dbReference>